<dbReference type="EMBL" id="JAACJS010000015">
    <property type="protein sequence ID" value="NCI50636.1"/>
    <property type="molecule type" value="Genomic_DNA"/>
</dbReference>
<evidence type="ECO:0000256" key="5">
    <source>
        <dbReference type="ARBA" id="ARBA00023136"/>
    </source>
</evidence>
<evidence type="ECO:0000256" key="6">
    <source>
        <dbReference type="SAM" id="Phobius"/>
    </source>
</evidence>
<keyword evidence="2" id="KW-1003">Cell membrane</keyword>
<evidence type="ECO:0000313" key="7">
    <source>
        <dbReference type="EMBL" id="NCI50636.1"/>
    </source>
</evidence>
<feature type="transmembrane region" description="Helical" evidence="6">
    <location>
        <begin position="439"/>
        <end position="456"/>
    </location>
</feature>
<gene>
    <name evidence="7" type="ORF">GWC95_11925</name>
</gene>
<dbReference type="InterPro" id="IPR002797">
    <property type="entry name" value="Polysacc_synth"/>
</dbReference>
<dbReference type="Pfam" id="PF01943">
    <property type="entry name" value="Polysacc_synt"/>
    <property type="match status" value="1"/>
</dbReference>
<sequence length="482" mass="53763">MRSKLFKDLSASSAQVLVNQLLGLLVFVITSYYLDKSVYGEFNWSLAVLTFVTTLLSLRLEQVVVKKIAAGEDASKLLSVLCGHVFVSGVLFYLCLLAGSFLFPSFFTRHSLLLLLAVSQVLSFFSMPFKQLATGKEKYRWLAVMSCAGNLVRSVFLVSVVLFASLTVQQVIWVYIVSSVAELLLSVYLVQKHLKVPMAGWSSGDYLSLIRESVPQIGVVFLNACIARIDWILLGFFSTQVITAEYSFAYKVFELSPVPLLIIGPLLLTRFSAWFGKQPTGVSERQKKTAFLIRMEMILATFFPLLLNIIWSPFVDALTQNKYGAVNQLVFFLLSAAIPFQYLINVFWSMHFAQNRLKMIFRTTFITACIIVCGDLLMIPMLGGKGAAAAYLVAMVVECIMYGNRISFVGNRDKWLPLVFCISIALLSGGFALLLNVPIFVKVAAAAAVYVALLFASKQLQRADLVFLKRWLFPVTAKYKPV</sequence>
<feature type="transmembrane region" description="Helical" evidence="6">
    <location>
        <begin position="46"/>
        <end position="65"/>
    </location>
</feature>
<dbReference type="Proteomes" id="UP000753802">
    <property type="component" value="Unassembled WGS sequence"/>
</dbReference>
<keyword evidence="3 6" id="KW-0812">Transmembrane</keyword>
<feature type="transmembrane region" description="Helical" evidence="6">
    <location>
        <begin position="217"/>
        <end position="238"/>
    </location>
</feature>
<feature type="transmembrane region" description="Helical" evidence="6">
    <location>
        <begin position="386"/>
        <end position="403"/>
    </location>
</feature>
<comment type="caution">
    <text evidence="7">The sequence shown here is derived from an EMBL/GenBank/DDBJ whole genome shotgun (WGS) entry which is preliminary data.</text>
</comment>
<feature type="transmembrane region" description="Helical" evidence="6">
    <location>
        <begin position="109"/>
        <end position="129"/>
    </location>
</feature>
<name>A0ABW9ZU18_9BACT</name>
<accession>A0ABW9ZU18</accession>
<dbReference type="PANTHER" id="PTHR30250">
    <property type="entry name" value="PST FAMILY PREDICTED COLANIC ACID TRANSPORTER"/>
    <property type="match status" value="1"/>
</dbReference>
<evidence type="ECO:0000256" key="2">
    <source>
        <dbReference type="ARBA" id="ARBA00022475"/>
    </source>
</evidence>
<feature type="transmembrane region" description="Helical" evidence="6">
    <location>
        <begin position="326"/>
        <end position="348"/>
    </location>
</feature>
<feature type="transmembrane region" description="Helical" evidence="6">
    <location>
        <begin position="77"/>
        <end position="103"/>
    </location>
</feature>
<dbReference type="PANTHER" id="PTHR30250:SF11">
    <property type="entry name" value="O-ANTIGEN TRANSPORTER-RELATED"/>
    <property type="match status" value="1"/>
</dbReference>
<evidence type="ECO:0000313" key="8">
    <source>
        <dbReference type="Proteomes" id="UP000753802"/>
    </source>
</evidence>
<evidence type="ECO:0000256" key="4">
    <source>
        <dbReference type="ARBA" id="ARBA00022989"/>
    </source>
</evidence>
<feature type="transmembrane region" description="Helical" evidence="6">
    <location>
        <begin position="297"/>
        <end position="314"/>
    </location>
</feature>
<evidence type="ECO:0000256" key="1">
    <source>
        <dbReference type="ARBA" id="ARBA00004651"/>
    </source>
</evidence>
<keyword evidence="8" id="KW-1185">Reference proteome</keyword>
<feature type="transmembrane region" description="Helical" evidence="6">
    <location>
        <begin position="415"/>
        <end position="433"/>
    </location>
</feature>
<feature type="transmembrane region" description="Helical" evidence="6">
    <location>
        <begin position="141"/>
        <end position="166"/>
    </location>
</feature>
<comment type="subcellular location">
    <subcellularLocation>
        <location evidence="1">Cell membrane</location>
        <topology evidence="1">Multi-pass membrane protein</topology>
    </subcellularLocation>
</comment>
<protein>
    <submittedName>
        <fullName evidence="7">Oligosaccharide flippase family protein</fullName>
    </submittedName>
</protein>
<evidence type="ECO:0000256" key="3">
    <source>
        <dbReference type="ARBA" id="ARBA00022692"/>
    </source>
</evidence>
<feature type="transmembrane region" description="Helical" evidence="6">
    <location>
        <begin position="12"/>
        <end position="34"/>
    </location>
</feature>
<reference evidence="7 8" key="1">
    <citation type="submission" date="2020-01" db="EMBL/GenBank/DDBJ databases">
        <title>Genome analysis.</title>
        <authorList>
            <person name="Wu S."/>
            <person name="Wang G."/>
        </authorList>
    </citation>
    <scope>NUCLEOTIDE SEQUENCE [LARGE SCALE GENOMIC DNA]</scope>
    <source>
        <strain evidence="7 8">SYL130</strain>
    </source>
</reference>
<feature type="transmembrane region" description="Helical" evidence="6">
    <location>
        <begin position="172"/>
        <end position="190"/>
    </location>
</feature>
<keyword evidence="5 6" id="KW-0472">Membrane</keyword>
<dbReference type="RefSeq" id="WP_161818954.1">
    <property type="nucleotide sequence ID" value="NZ_JAACJS010000015.1"/>
</dbReference>
<proteinExistence type="predicted"/>
<feature type="transmembrane region" description="Helical" evidence="6">
    <location>
        <begin position="360"/>
        <end position="380"/>
    </location>
</feature>
<keyword evidence="4 6" id="KW-1133">Transmembrane helix</keyword>
<organism evidence="7 8">
    <name type="scientific">Sediminibacterium roseum</name>
    <dbReference type="NCBI Taxonomy" id="1978412"/>
    <lineage>
        <taxon>Bacteria</taxon>
        <taxon>Pseudomonadati</taxon>
        <taxon>Bacteroidota</taxon>
        <taxon>Chitinophagia</taxon>
        <taxon>Chitinophagales</taxon>
        <taxon>Chitinophagaceae</taxon>
        <taxon>Sediminibacterium</taxon>
    </lineage>
</organism>
<dbReference type="InterPro" id="IPR050833">
    <property type="entry name" value="Poly_Biosynth_Transport"/>
</dbReference>
<feature type="transmembrane region" description="Helical" evidence="6">
    <location>
        <begin position="258"/>
        <end position="276"/>
    </location>
</feature>